<keyword evidence="2" id="KW-1133">Transmembrane helix</keyword>
<evidence type="ECO:0000313" key="4">
    <source>
        <dbReference type="EMBL" id="KAK4222169.1"/>
    </source>
</evidence>
<feature type="region of interest" description="Disordered" evidence="1">
    <location>
        <begin position="138"/>
        <end position="246"/>
    </location>
</feature>
<reference evidence="4" key="1">
    <citation type="journal article" date="2023" name="Mol. Phylogenet. Evol.">
        <title>Genome-scale phylogeny and comparative genomics of the fungal order Sordariales.</title>
        <authorList>
            <person name="Hensen N."/>
            <person name="Bonometti L."/>
            <person name="Westerberg I."/>
            <person name="Brannstrom I.O."/>
            <person name="Guillou S."/>
            <person name="Cros-Aarteil S."/>
            <person name="Calhoun S."/>
            <person name="Haridas S."/>
            <person name="Kuo A."/>
            <person name="Mondo S."/>
            <person name="Pangilinan J."/>
            <person name="Riley R."/>
            <person name="LaButti K."/>
            <person name="Andreopoulos B."/>
            <person name="Lipzen A."/>
            <person name="Chen C."/>
            <person name="Yan M."/>
            <person name="Daum C."/>
            <person name="Ng V."/>
            <person name="Clum A."/>
            <person name="Steindorff A."/>
            <person name="Ohm R.A."/>
            <person name="Martin F."/>
            <person name="Silar P."/>
            <person name="Natvig D.O."/>
            <person name="Lalanne C."/>
            <person name="Gautier V."/>
            <person name="Ament-Velasquez S.L."/>
            <person name="Kruys A."/>
            <person name="Hutchinson M.I."/>
            <person name="Powell A.J."/>
            <person name="Barry K."/>
            <person name="Miller A.N."/>
            <person name="Grigoriev I.V."/>
            <person name="Debuchy R."/>
            <person name="Gladieux P."/>
            <person name="Hiltunen Thoren M."/>
            <person name="Johannesson H."/>
        </authorList>
    </citation>
    <scope>NUCLEOTIDE SEQUENCE</scope>
    <source>
        <strain evidence="4">CBS 990.96</strain>
    </source>
</reference>
<feature type="compositionally biased region" description="Pro residues" evidence="1">
    <location>
        <begin position="200"/>
        <end position="209"/>
    </location>
</feature>
<evidence type="ECO:0000256" key="2">
    <source>
        <dbReference type="SAM" id="Phobius"/>
    </source>
</evidence>
<reference evidence="4" key="2">
    <citation type="submission" date="2023-05" db="EMBL/GenBank/DDBJ databases">
        <authorList>
            <consortium name="Lawrence Berkeley National Laboratory"/>
            <person name="Steindorff A."/>
            <person name="Hensen N."/>
            <person name="Bonometti L."/>
            <person name="Westerberg I."/>
            <person name="Brannstrom I.O."/>
            <person name="Guillou S."/>
            <person name="Cros-Aarteil S."/>
            <person name="Calhoun S."/>
            <person name="Haridas S."/>
            <person name="Kuo A."/>
            <person name="Mondo S."/>
            <person name="Pangilinan J."/>
            <person name="Riley R."/>
            <person name="Labutti K."/>
            <person name="Andreopoulos B."/>
            <person name="Lipzen A."/>
            <person name="Chen C."/>
            <person name="Yanf M."/>
            <person name="Daum C."/>
            <person name="Ng V."/>
            <person name="Clum A."/>
            <person name="Ohm R."/>
            <person name="Martin F."/>
            <person name="Silar P."/>
            <person name="Natvig D."/>
            <person name="Lalanne C."/>
            <person name="Gautier V."/>
            <person name="Ament-Velasquez S.L."/>
            <person name="Kruys A."/>
            <person name="Hutchinson M.I."/>
            <person name="Powell A.J."/>
            <person name="Barry K."/>
            <person name="Miller A.N."/>
            <person name="Grigoriev I.V."/>
            <person name="Debuchy R."/>
            <person name="Gladieux P."/>
            <person name="Thoren M.H."/>
            <person name="Johannesson H."/>
        </authorList>
    </citation>
    <scope>NUCLEOTIDE SEQUENCE</scope>
    <source>
        <strain evidence="4">CBS 990.96</strain>
    </source>
</reference>
<feature type="compositionally biased region" description="Polar residues" evidence="1">
    <location>
        <begin position="212"/>
        <end position="239"/>
    </location>
</feature>
<feature type="chain" id="PRO_5042958481" description="Extracellular membrane protein CFEM domain-containing protein" evidence="3">
    <location>
        <begin position="27"/>
        <end position="386"/>
    </location>
</feature>
<feature type="compositionally biased region" description="Pro residues" evidence="1">
    <location>
        <begin position="144"/>
        <end position="153"/>
    </location>
</feature>
<keyword evidence="5" id="KW-1185">Reference proteome</keyword>
<dbReference type="Proteomes" id="UP001301958">
    <property type="component" value="Unassembled WGS sequence"/>
</dbReference>
<evidence type="ECO:0008006" key="6">
    <source>
        <dbReference type="Google" id="ProtNLM"/>
    </source>
</evidence>
<keyword evidence="2" id="KW-0812">Transmembrane</keyword>
<protein>
    <recommendedName>
        <fullName evidence="6">Extracellular membrane protein CFEM domain-containing protein</fullName>
    </recommendedName>
</protein>
<feature type="transmembrane region" description="Helical" evidence="2">
    <location>
        <begin position="252"/>
        <end position="276"/>
    </location>
</feature>
<evidence type="ECO:0000256" key="3">
    <source>
        <dbReference type="SAM" id="SignalP"/>
    </source>
</evidence>
<dbReference type="AlphaFoldDB" id="A0AAN6YMU6"/>
<feature type="compositionally biased region" description="Polar residues" evidence="1">
    <location>
        <begin position="158"/>
        <end position="175"/>
    </location>
</feature>
<proteinExistence type="predicted"/>
<evidence type="ECO:0000313" key="5">
    <source>
        <dbReference type="Proteomes" id="UP001301958"/>
    </source>
</evidence>
<organism evidence="4 5">
    <name type="scientific">Podospora fimiseda</name>
    <dbReference type="NCBI Taxonomy" id="252190"/>
    <lineage>
        <taxon>Eukaryota</taxon>
        <taxon>Fungi</taxon>
        <taxon>Dikarya</taxon>
        <taxon>Ascomycota</taxon>
        <taxon>Pezizomycotina</taxon>
        <taxon>Sordariomycetes</taxon>
        <taxon>Sordariomycetidae</taxon>
        <taxon>Sordariales</taxon>
        <taxon>Podosporaceae</taxon>
        <taxon>Podospora</taxon>
    </lineage>
</organism>
<name>A0AAN6YMU6_9PEZI</name>
<evidence type="ECO:0000256" key="1">
    <source>
        <dbReference type="SAM" id="MobiDB-lite"/>
    </source>
</evidence>
<keyword evidence="3" id="KW-0732">Signal</keyword>
<dbReference type="EMBL" id="MU865487">
    <property type="protein sequence ID" value="KAK4222169.1"/>
    <property type="molecule type" value="Genomic_DNA"/>
</dbReference>
<comment type="caution">
    <text evidence="4">The sequence shown here is derived from an EMBL/GenBank/DDBJ whole genome shotgun (WGS) entry which is preliminary data.</text>
</comment>
<keyword evidence="2" id="KW-0472">Membrane</keyword>
<accession>A0AAN6YMU6</accession>
<feature type="signal peptide" evidence="3">
    <location>
        <begin position="1"/>
        <end position="26"/>
    </location>
</feature>
<sequence>MFLHNRLLGIFALFILLFGLPASTVCVWPKGDAADEALGECGTKAPLLCCAPGDICLSNGLCSGPAKEFYRGGCTSTTHCAGFCLEGHNDTIAVVSPCLEPKASIEQEWVCGAVGACRDKKAEVFTLVDVMTPVATVPKSQPTLLPPVHPPPVEISSVKPSSTQPPISKTSSAQGPPTAFSNPPPPTSSTLPRPKNTEQPLPPPGPPDQDPTSFSGQIPTSSPDQQSTPIELSTPSSEASPIPPQNNSSSGIYIGVGVGIGASVMIAASILIYCFARKRHNRRFTGPVRAETPPPLDFDEDLDFAQAFREDSKSDTVAFSVLTTITNNTAYVRSPPMERIYSPYRPGTPGLMSKGGVGAEDGVSGVNRVYSQRRWGEGKEGMYEMA</sequence>
<gene>
    <name evidence="4" type="ORF">QBC38DRAFT_100182</name>
</gene>